<sequence>MLSGAGDACSRRRWPLSTISSSAFISLLLSCFSSRVLQSRSVLLSGERGLRRRHELRSLAFTVVLLTALPPWWVFSPTMSREGSLTNVVLWFTGAFSGESPSGCRWTRHTVNFLRALQLLMEFRSQRSSFRFPPPGSETTKQPCGAPLHFYDARSQDISSLNPNLIGSYSLSSPLSFDDNRDYSGEPISPPASDVIRATSILPSRSMTSLTFPAWALGSGPRSIAMWAWPNFFAEVSNPVIKFRNPRLSNHNVRLVVGLISLDNLKISYGFIGVYNLSLLQYHFFRKNFSVDPTIMISFLSSSFDKESSSLPYLPSMNGDVLSEN</sequence>
<feature type="transmembrane region" description="Helical" evidence="1">
    <location>
        <begin position="19"/>
        <end position="37"/>
    </location>
</feature>
<dbReference type="AlphaFoldDB" id="A0ABC8JSN0"/>
<evidence type="ECO:0000256" key="1">
    <source>
        <dbReference type="SAM" id="Phobius"/>
    </source>
</evidence>
<name>A0ABC8JSN0_ERUVS</name>
<evidence type="ECO:0000313" key="2">
    <source>
        <dbReference type="EMBL" id="CAH8330306.1"/>
    </source>
</evidence>
<comment type="caution">
    <text evidence="2">The sequence shown here is derived from an EMBL/GenBank/DDBJ whole genome shotgun (WGS) entry which is preliminary data.</text>
</comment>
<keyword evidence="1" id="KW-0472">Membrane</keyword>
<dbReference type="Proteomes" id="UP001642260">
    <property type="component" value="Unassembled WGS sequence"/>
</dbReference>
<proteinExistence type="predicted"/>
<keyword evidence="1" id="KW-0812">Transmembrane</keyword>
<accession>A0ABC8JSN0</accession>
<keyword evidence="3" id="KW-1185">Reference proteome</keyword>
<dbReference type="EMBL" id="CAKOAT010113266">
    <property type="protein sequence ID" value="CAH8330306.1"/>
    <property type="molecule type" value="Genomic_DNA"/>
</dbReference>
<feature type="transmembrane region" description="Helical" evidence="1">
    <location>
        <begin position="58"/>
        <end position="75"/>
    </location>
</feature>
<evidence type="ECO:0000313" key="3">
    <source>
        <dbReference type="Proteomes" id="UP001642260"/>
    </source>
</evidence>
<protein>
    <submittedName>
        <fullName evidence="2">Uncharacterized protein</fullName>
    </submittedName>
</protein>
<organism evidence="2 3">
    <name type="scientific">Eruca vesicaria subsp. sativa</name>
    <name type="common">Garden rocket</name>
    <name type="synonym">Eruca sativa</name>
    <dbReference type="NCBI Taxonomy" id="29727"/>
    <lineage>
        <taxon>Eukaryota</taxon>
        <taxon>Viridiplantae</taxon>
        <taxon>Streptophyta</taxon>
        <taxon>Embryophyta</taxon>
        <taxon>Tracheophyta</taxon>
        <taxon>Spermatophyta</taxon>
        <taxon>Magnoliopsida</taxon>
        <taxon>eudicotyledons</taxon>
        <taxon>Gunneridae</taxon>
        <taxon>Pentapetalae</taxon>
        <taxon>rosids</taxon>
        <taxon>malvids</taxon>
        <taxon>Brassicales</taxon>
        <taxon>Brassicaceae</taxon>
        <taxon>Brassiceae</taxon>
        <taxon>Eruca</taxon>
    </lineage>
</organism>
<gene>
    <name evidence="2" type="ORF">ERUC_LOCUS11986</name>
</gene>
<keyword evidence="1" id="KW-1133">Transmembrane helix</keyword>
<reference evidence="2 3" key="1">
    <citation type="submission" date="2022-03" db="EMBL/GenBank/DDBJ databases">
        <authorList>
            <person name="Macdonald S."/>
            <person name="Ahmed S."/>
            <person name="Newling K."/>
        </authorList>
    </citation>
    <scope>NUCLEOTIDE SEQUENCE [LARGE SCALE GENOMIC DNA]</scope>
</reference>